<dbReference type="KEGG" id="vg:16194900"/>
<evidence type="ECO:0000313" key="1">
    <source>
        <dbReference type="EMBL" id="AGI61757.1"/>
    </source>
</evidence>
<accession>R9R4F0</accession>
<gene>
    <name evidence="1" type="ORF">JA1_0003</name>
</gene>
<proteinExistence type="predicted"/>
<dbReference type="EMBL" id="KC438282">
    <property type="protein sequence ID" value="AGI61757.1"/>
    <property type="molecule type" value="Genomic_DNA"/>
</dbReference>
<dbReference type="Pfam" id="PF23772">
    <property type="entry name" value="Phage_g100"/>
    <property type="match status" value="1"/>
</dbReference>
<name>R9R4F0_9CAUD</name>
<sequence length="92" mass="10613">MENLSYVTLDSLKKGQTFYKVYALGHRSFIETIRVASGVKAETYSFGNFIYVEDPEGTQHSLQDAGVIPNNYNKHKSFYEYSDAEKYLEQIK</sequence>
<reference evidence="1 2" key="1">
    <citation type="journal article" date="2013" name="Virol. J.">
        <title>Whole genome sequencing and comparative genomic analyses of two Vibrio cholerae O139 Bengal-specific Podoviruses to other N4-like phages reveal extensive genetic diversity.</title>
        <authorList>
            <person name="Fouts D.E."/>
            <person name="Klumpp J."/>
            <person name="Bishop-Lilly K.A."/>
            <person name="Rajavel M."/>
            <person name="Willner K.M."/>
            <person name="Butani A."/>
            <person name="Henry M."/>
            <person name="Biswas B."/>
            <person name="Li M."/>
            <person name="Albert M.J."/>
            <person name="Loessner M.J."/>
            <person name="Calendar R."/>
            <person name="Sozhamannan S."/>
        </authorList>
    </citation>
    <scope>NUCLEOTIDE SEQUENCE [LARGE SCALE GENOMIC DNA]</scope>
</reference>
<protein>
    <submittedName>
        <fullName evidence="1">Uncharacterized protein</fullName>
    </submittedName>
</protein>
<dbReference type="InterPro" id="IPR057112">
    <property type="entry name" value="Phage_g100"/>
</dbReference>
<evidence type="ECO:0000313" key="2">
    <source>
        <dbReference type="Proteomes" id="UP000014320"/>
    </source>
</evidence>
<dbReference type="RefSeq" id="YP_008126766.1">
    <property type="nucleotide sequence ID" value="NC_021540.1"/>
</dbReference>
<organism evidence="1 2">
    <name type="scientific">Vibrio phage JA-1</name>
    <dbReference type="NCBI Taxonomy" id="1283071"/>
    <lineage>
        <taxon>Viruses</taxon>
        <taxon>Duplodnaviria</taxon>
        <taxon>Heunggongvirae</taxon>
        <taxon>Uroviricota</taxon>
        <taxon>Caudoviricetes</taxon>
        <taxon>Schitoviridae</taxon>
        <taxon>Pacinivirus</taxon>
        <taxon>Pacinivirus VCO139</taxon>
    </lineage>
</organism>
<dbReference type="GeneID" id="16194900"/>
<dbReference type="Proteomes" id="UP000014320">
    <property type="component" value="Segment"/>
</dbReference>